<reference evidence="4" key="1">
    <citation type="submission" date="2016-06" db="UniProtKB">
        <authorList>
            <consortium name="WormBaseParasite"/>
        </authorList>
    </citation>
    <scope>IDENTIFICATION</scope>
</reference>
<protein>
    <submittedName>
        <fullName evidence="4">Creatinase_N domain-containing protein</fullName>
    </submittedName>
</protein>
<dbReference type="EMBL" id="UYRW01008677">
    <property type="protein sequence ID" value="VDM96931.1"/>
    <property type="molecule type" value="Genomic_DNA"/>
</dbReference>
<dbReference type="InterPro" id="IPR029149">
    <property type="entry name" value="Creatin/AminoP/Spt16_N"/>
</dbReference>
<dbReference type="Gene3D" id="3.40.350.10">
    <property type="entry name" value="Creatinase/prolidase N-terminal domain"/>
    <property type="match status" value="1"/>
</dbReference>
<dbReference type="Proteomes" id="UP000271087">
    <property type="component" value="Unassembled WGS sequence"/>
</dbReference>
<dbReference type="SUPFAM" id="SSF53092">
    <property type="entry name" value="Creatinase/prolidase N-terminal domain"/>
    <property type="match status" value="1"/>
</dbReference>
<dbReference type="InterPro" id="IPR000587">
    <property type="entry name" value="Creatinase_N"/>
</dbReference>
<evidence type="ECO:0000313" key="4">
    <source>
        <dbReference type="WBParaSite" id="nOo.2.0.1.t11738-RA"/>
    </source>
</evidence>
<proteinExistence type="predicted"/>
<accession>A0A182EUA9</accession>
<gene>
    <name evidence="2" type="ORF">NOO_LOCUS11738</name>
</gene>
<keyword evidence="3" id="KW-1185">Reference proteome</keyword>
<name>A0A182EUA9_ONCOC</name>
<reference evidence="2 3" key="2">
    <citation type="submission" date="2018-08" db="EMBL/GenBank/DDBJ databases">
        <authorList>
            <person name="Laetsch R D."/>
            <person name="Stevens L."/>
            <person name="Kumar S."/>
            <person name="Blaxter L. M."/>
        </authorList>
    </citation>
    <scope>NUCLEOTIDE SEQUENCE [LARGE SCALE GENOMIC DNA]</scope>
</reference>
<feature type="domain" description="Creatinase N-terminal" evidence="1">
    <location>
        <begin position="33"/>
        <end position="128"/>
    </location>
</feature>
<dbReference type="WBParaSite" id="nOo.2.0.1.t11738-RA">
    <property type="protein sequence ID" value="nOo.2.0.1.t11738-RA"/>
    <property type="gene ID" value="nOo.2.0.1.g11738"/>
</dbReference>
<dbReference type="PANTHER" id="PTHR43763">
    <property type="entry name" value="XAA-PRO AMINOPEPTIDASE 1"/>
    <property type="match status" value="1"/>
</dbReference>
<dbReference type="OrthoDB" id="9995434at2759"/>
<sequence>MDLTDGVTNRKLEEFRALFTHDDIVKNACGAIDAYLLPSTDAHQSEYISRRDFRVRFLTGFSGSNAFALITLKEAMLWTDGRYFIQAQIELEPGWKLMKDCVLDAISPTDWMIRNLSKGSRVAFDPQLYRH</sequence>
<evidence type="ECO:0000313" key="3">
    <source>
        <dbReference type="Proteomes" id="UP000271087"/>
    </source>
</evidence>
<evidence type="ECO:0000313" key="2">
    <source>
        <dbReference type="EMBL" id="VDM96931.1"/>
    </source>
</evidence>
<dbReference type="AlphaFoldDB" id="A0A182EUA9"/>
<dbReference type="Pfam" id="PF01321">
    <property type="entry name" value="Creatinase_N"/>
    <property type="match status" value="1"/>
</dbReference>
<organism evidence="4">
    <name type="scientific">Onchocerca ochengi</name>
    <name type="common">Filarial nematode worm</name>
    <dbReference type="NCBI Taxonomy" id="42157"/>
    <lineage>
        <taxon>Eukaryota</taxon>
        <taxon>Metazoa</taxon>
        <taxon>Ecdysozoa</taxon>
        <taxon>Nematoda</taxon>
        <taxon>Chromadorea</taxon>
        <taxon>Rhabditida</taxon>
        <taxon>Spirurina</taxon>
        <taxon>Spiruromorpha</taxon>
        <taxon>Filarioidea</taxon>
        <taxon>Onchocercidae</taxon>
        <taxon>Onchocerca</taxon>
    </lineage>
</organism>
<dbReference type="STRING" id="42157.A0A182EUA9"/>
<dbReference type="InterPro" id="IPR050422">
    <property type="entry name" value="X-Pro_aminopeptidase_P"/>
</dbReference>
<evidence type="ECO:0000259" key="1">
    <source>
        <dbReference type="Pfam" id="PF01321"/>
    </source>
</evidence>
<dbReference type="PANTHER" id="PTHR43763:SF6">
    <property type="entry name" value="XAA-PRO AMINOPEPTIDASE 1"/>
    <property type="match status" value="1"/>
</dbReference>